<evidence type="ECO:0000259" key="3">
    <source>
        <dbReference type="Pfam" id="PF02608"/>
    </source>
</evidence>
<gene>
    <name evidence="4" type="ORF">ANACAC_00400</name>
</gene>
<keyword evidence="2" id="KW-0472">Membrane</keyword>
<feature type="transmembrane region" description="Helical" evidence="2">
    <location>
        <begin position="42"/>
        <end position="61"/>
    </location>
</feature>
<comment type="caution">
    <text evidence="4">The sequence shown here is derived from an EMBL/GenBank/DDBJ whole genome shotgun (WGS) entry which is preliminary data.</text>
</comment>
<dbReference type="GO" id="GO:0005886">
    <property type="term" value="C:plasma membrane"/>
    <property type="evidence" value="ECO:0007669"/>
    <property type="project" value="InterPro"/>
</dbReference>
<keyword evidence="2" id="KW-0812">Transmembrane</keyword>
<dbReference type="Proteomes" id="UP000004935">
    <property type="component" value="Unassembled WGS sequence"/>
</dbReference>
<dbReference type="AlphaFoldDB" id="B0MA26"/>
<name>B0MA26_ANACD</name>
<keyword evidence="1" id="KW-0732">Signal</keyword>
<dbReference type="STRING" id="411490.ANACAC_00400"/>
<reference evidence="4" key="2">
    <citation type="submission" date="2013-11" db="EMBL/GenBank/DDBJ databases">
        <title>Draft genome sequence of Anaerostipes caccae (DSM 14662).</title>
        <authorList>
            <person name="Sudarsanam P."/>
            <person name="Ley R."/>
            <person name="Guruge J."/>
            <person name="Turnbaugh P.J."/>
            <person name="Mahowald M."/>
            <person name="Liep D."/>
            <person name="Gordon J."/>
        </authorList>
    </citation>
    <scope>NUCLEOTIDE SEQUENCE</scope>
    <source>
        <strain evidence="4">DSM 14662</strain>
    </source>
</reference>
<dbReference type="PANTHER" id="PTHR43208:SF1">
    <property type="entry name" value="ABC TRANSPORTER SUBSTRATE-BINDING PROTEIN"/>
    <property type="match status" value="1"/>
</dbReference>
<dbReference type="InterPro" id="IPR028082">
    <property type="entry name" value="Peripla_BP_I"/>
</dbReference>
<dbReference type="Gene3D" id="3.40.50.2300">
    <property type="match status" value="2"/>
</dbReference>
<sequence>MQWTGAFVIILISFNAHRRSFGIRAQGGSQAEGGRFMKKKVLKVTGIILSLVLVLGLMTGCGSKKTTTDKKEEKKQFKIAKKDLKIGVIHISDPSEGSGYTYTHDQGIIAMQKKLGLKDNQIVRKTNITDTDPTKTETAIKECIEDGCNVIFGTSWGYMDTMEAMAKEYPDVVFSHGTGYKKNDSNFNNYFGRIYQARYLSGIAAGLKTKSNKIGYVAAMGKDNAEVTGGVDAFAMGIYSVNKKAKVYVKVTNSWFNPNEETNAAKALISQGCDVIGQHCDTPNPQLEAEKAGVWGVGYNSDMTKDAPKATLTSTIWHWGAYYTEAVQELIDGTWKPEVYYGGMKEGLVDIAPLNKKLIAPGTEKKIEEAKEKMLSGDFNVFDGVIETNDGKKVGKKGETLSDEDIKGKINWYFKNIVVK</sequence>
<organism evidence="4 5">
    <name type="scientific">Anaerostipes caccae (strain DSM 14662 / CCUG 47493 / JCM 13470 / NCIMB 13811 / L1-92)</name>
    <dbReference type="NCBI Taxonomy" id="411490"/>
    <lineage>
        <taxon>Bacteria</taxon>
        <taxon>Bacillati</taxon>
        <taxon>Bacillota</taxon>
        <taxon>Clostridia</taxon>
        <taxon>Lachnospirales</taxon>
        <taxon>Lachnospiraceae</taxon>
        <taxon>Anaerostipes</taxon>
    </lineage>
</organism>
<evidence type="ECO:0000313" key="4">
    <source>
        <dbReference type="EMBL" id="EDR99149.1"/>
    </source>
</evidence>
<evidence type="ECO:0000313" key="5">
    <source>
        <dbReference type="Proteomes" id="UP000004935"/>
    </source>
</evidence>
<dbReference type="CDD" id="cd19963">
    <property type="entry name" value="PBP1_BMP-like"/>
    <property type="match status" value="1"/>
</dbReference>
<evidence type="ECO:0000256" key="2">
    <source>
        <dbReference type="SAM" id="Phobius"/>
    </source>
</evidence>
<dbReference type="Pfam" id="PF02608">
    <property type="entry name" value="Bmp"/>
    <property type="match status" value="1"/>
</dbReference>
<dbReference type="eggNOG" id="COG1744">
    <property type="taxonomic scope" value="Bacteria"/>
</dbReference>
<feature type="domain" description="ABC transporter substrate-binding protein PnrA-like" evidence="3">
    <location>
        <begin position="90"/>
        <end position="374"/>
    </location>
</feature>
<dbReference type="HOGENOM" id="CLU_038813_2_0_9"/>
<dbReference type="PANTHER" id="PTHR43208">
    <property type="entry name" value="ABC TRANSPORTER SUBSTRATE-BINDING PROTEIN"/>
    <property type="match status" value="1"/>
</dbReference>
<accession>B0MA26</accession>
<protein>
    <submittedName>
        <fullName evidence="4">Basic membrane protein</fullName>
    </submittedName>
</protein>
<dbReference type="SUPFAM" id="SSF53822">
    <property type="entry name" value="Periplasmic binding protein-like I"/>
    <property type="match status" value="1"/>
</dbReference>
<dbReference type="InterPro" id="IPR003760">
    <property type="entry name" value="PnrA-like"/>
</dbReference>
<proteinExistence type="predicted"/>
<evidence type="ECO:0000256" key="1">
    <source>
        <dbReference type="ARBA" id="ARBA00022729"/>
    </source>
</evidence>
<dbReference type="EMBL" id="ABAX03000002">
    <property type="protein sequence ID" value="EDR99149.1"/>
    <property type="molecule type" value="Genomic_DNA"/>
</dbReference>
<dbReference type="InterPro" id="IPR052910">
    <property type="entry name" value="ABC-Purine-Binding"/>
</dbReference>
<keyword evidence="2" id="KW-1133">Transmembrane helix</keyword>
<reference evidence="4" key="1">
    <citation type="submission" date="2007-11" db="EMBL/GenBank/DDBJ databases">
        <authorList>
            <person name="Fulton L."/>
            <person name="Clifton S."/>
            <person name="Fulton B."/>
            <person name="Xu J."/>
            <person name="Minx P."/>
            <person name="Pepin K.H."/>
            <person name="Johnson M."/>
            <person name="Thiruvilangam P."/>
            <person name="Bhonagiri V."/>
            <person name="Nash W.E."/>
            <person name="Mardis E.R."/>
            <person name="Wilson R.K."/>
        </authorList>
    </citation>
    <scope>NUCLEOTIDE SEQUENCE [LARGE SCALE GENOMIC DNA]</scope>
    <source>
        <strain evidence="4">DSM 14662</strain>
    </source>
</reference>
<keyword evidence="5" id="KW-1185">Reference proteome</keyword>